<accession>A0A8S5MSE1</accession>
<dbReference type="EMBL" id="BK014973">
    <property type="protein sequence ID" value="DAD85106.1"/>
    <property type="molecule type" value="Genomic_DNA"/>
</dbReference>
<reference evidence="1" key="1">
    <citation type="journal article" date="2021" name="Proc. Natl. Acad. Sci. U.S.A.">
        <title>A Catalog of Tens of Thousands of Viruses from Human Metagenomes Reveals Hidden Associations with Chronic Diseases.</title>
        <authorList>
            <person name="Tisza M.J."/>
            <person name="Buck C.B."/>
        </authorList>
    </citation>
    <scope>NUCLEOTIDE SEQUENCE</scope>
    <source>
        <strain evidence="1">CtbWL16</strain>
    </source>
</reference>
<name>A0A8S5MSE1_9CAUD</name>
<evidence type="ECO:0000313" key="1">
    <source>
        <dbReference type="EMBL" id="DAD85106.1"/>
    </source>
</evidence>
<protein>
    <submittedName>
        <fullName evidence="1">Uncharacterized protein</fullName>
    </submittedName>
</protein>
<sequence>METKKLIRKIITAQAPKGRPRRQKCPGCIWGNKVSGVCTQPRCIKGLEERHESAGSL</sequence>
<proteinExistence type="predicted"/>
<organism evidence="1">
    <name type="scientific">Myoviridae sp. ctbWL16</name>
    <dbReference type="NCBI Taxonomy" id="2826668"/>
    <lineage>
        <taxon>Viruses</taxon>
        <taxon>Duplodnaviria</taxon>
        <taxon>Heunggongvirae</taxon>
        <taxon>Uroviricota</taxon>
        <taxon>Caudoviricetes</taxon>
    </lineage>
</organism>